<dbReference type="InterPro" id="IPR027417">
    <property type="entry name" value="P-loop_NTPase"/>
</dbReference>
<dbReference type="Proteomes" id="UP000232222">
    <property type="component" value="Chromosome"/>
</dbReference>
<keyword evidence="3" id="KW-0067">ATP-binding</keyword>
<dbReference type="GO" id="GO:0006261">
    <property type="term" value="P:DNA-templated DNA replication"/>
    <property type="evidence" value="ECO:0007669"/>
    <property type="project" value="TreeGrafter"/>
</dbReference>
<protein>
    <submittedName>
        <fullName evidence="4">Recombination factor protein RarA</fullName>
    </submittedName>
</protein>
<dbReference type="Gene3D" id="3.40.50.300">
    <property type="entry name" value="P-loop containing nucleotide triphosphate hydrolases"/>
    <property type="match status" value="1"/>
</dbReference>
<dbReference type="Pfam" id="PF12002">
    <property type="entry name" value="MgsA_C"/>
    <property type="match status" value="1"/>
</dbReference>
<dbReference type="Gene3D" id="1.10.3710.10">
    <property type="entry name" value="DNA polymerase III clamp loader subunits, C-terminal domain"/>
    <property type="match status" value="1"/>
</dbReference>
<evidence type="ECO:0000313" key="5">
    <source>
        <dbReference type="Proteomes" id="UP000232222"/>
    </source>
</evidence>
<dbReference type="InterPro" id="IPR032423">
    <property type="entry name" value="AAA_assoc_2"/>
</dbReference>
<dbReference type="SUPFAM" id="SSF48019">
    <property type="entry name" value="post-AAA+ oligomerization domain-like"/>
    <property type="match status" value="1"/>
</dbReference>
<sequence>MAKQPLAFLLRPESTKDIIGQQRVLGDQGLIKRMVEKKFPTSLIFYGPPGTGKTSFATALAKDLGFPYASFNATLDKKETLNKIMTESLNHDHFVLIIDEIHRMNKDKQDLLLEHLEKGNLTVFFTTTENPFFVMNPAIRSRAHIVKVEPISHKEMFGFFKKLLKKPEFKLKIDDEALDYLTQISAGDLRSALNNLELLLNLYPKEKITLDFVTEVLPLAQVKGAHYGDDMADLKSALQKSIRGSDVDASLYYFARLAAIGDFETLMRRMVVMAYEDIGLANPQVPPRVYSACEAFRHIGMPEGIIPLGLAIVEMALSEKSNSAYIATKKAMADVESGHVFAIPEHLRDTHYKSAKKLNHGQGYLYPHDFPNDWVKQNYLPPERKDIQYYLPKTSSAYEKKVIELYEKMKK</sequence>
<evidence type="ECO:0000313" key="4">
    <source>
        <dbReference type="EMBL" id="ATZ16392.1"/>
    </source>
</evidence>
<comment type="similarity">
    <text evidence="1">Belongs to the AAA ATPase family. RarA/MGS1/WRNIP1 subfamily.</text>
</comment>
<dbReference type="InterPro" id="IPR003959">
    <property type="entry name" value="ATPase_AAA_core"/>
</dbReference>
<dbReference type="GO" id="GO:0008047">
    <property type="term" value="F:enzyme activator activity"/>
    <property type="evidence" value="ECO:0007669"/>
    <property type="project" value="TreeGrafter"/>
</dbReference>
<dbReference type="FunFam" id="1.10.3710.10:FF:000003">
    <property type="entry name" value="ATPase, AAA family protein"/>
    <property type="match status" value="1"/>
</dbReference>
<reference evidence="4 5" key="1">
    <citation type="submission" date="2017-11" db="EMBL/GenBank/DDBJ databases">
        <title>Genome sequence of Entomoplasma freundtii BARC 318 (ATCC 51999).</title>
        <authorList>
            <person name="Lo W.-S."/>
            <person name="Gasparich G.E."/>
            <person name="Kuo C.-H."/>
        </authorList>
    </citation>
    <scope>NUCLEOTIDE SEQUENCE [LARGE SCALE GENOMIC DNA]</scope>
    <source>
        <strain evidence="4 5">BARC 318</strain>
    </source>
</reference>
<dbReference type="InterPro" id="IPR008921">
    <property type="entry name" value="DNA_pol3_clamp-load_cplx_C"/>
</dbReference>
<name>A0A2K8NRD5_9MOLU</name>
<proteinExistence type="inferred from homology"/>
<dbReference type="InterPro" id="IPR021886">
    <property type="entry name" value="MgsA_C"/>
</dbReference>
<evidence type="ECO:0000256" key="2">
    <source>
        <dbReference type="ARBA" id="ARBA00022741"/>
    </source>
</evidence>
<dbReference type="GO" id="GO:0003677">
    <property type="term" value="F:DNA binding"/>
    <property type="evidence" value="ECO:0007669"/>
    <property type="project" value="InterPro"/>
</dbReference>
<dbReference type="InterPro" id="IPR003593">
    <property type="entry name" value="AAA+_ATPase"/>
</dbReference>
<dbReference type="GO" id="GO:0017116">
    <property type="term" value="F:single-stranded DNA helicase activity"/>
    <property type="evidence" value="ECO:0007669"/>
    <property type="project" value="TreeGrafter"/>
</dbReference>
<dbReference type="Gene3D" id="1.10.8.60">
    <property type="match status" value="1"/>
</dbReference>
<dbReference type="GO" id="GO:0005524">
    <property type="term" value="F:ATP binding"/>
    <property type="evidence" value="ECO:0007669"/>
    <property type="project" value="UniProtKB-KW"/>
</dbReference>
<gene>
    <name evidence="4" type="ORF">EFREU_v1c03660</name>
</gene>
<dbReference type="Pfam" id="PF16193">
    <property type="entry name" value="AAA_assoc_2"/>
    <property type="match status" value="1"/>
</dbReference>
<dbReference type="Pfam" id="PF00004">
    <property type="entry name" value="AAA"/>
    <property type="match status" value="1"/>
</dbReference>
<dbReference type="SMART" id="SM00382">
    <property type="entry name" value="AAA"/>
    <property type="match status" value="1"/>
</dbReference>
<dbReference type="GO" id="GO:0000731">
    <property type="term" value="P:DNA synthesis involved in DNA repair"/>
    <property type="evidence" value="ECO:0007669"/>
    <property type="project" value="TreeGrafter"/>
</dbReference>
<keyword evidence="5" id="KW-1185">Reference proteome</keyword>
<dbReference type="SUPFAM" id="SSF52540">
    <property type="entry name" value="P-loop containing nucleoside triphosphate hydrolases"/>
    <property type="match status" value="1"/>
</dbReference>
<dbReference type="PANTHER" id="PTHR13779">
    <property type="entry name" value="WERNER HELICASE-INTERACTING PROTEIN 1 FAMILY MEMBER"/>
    <property type="match status" value="1"/>
</dbReference>
<accession>A0A2K8NRD5</accession>
<dbReference type="AlphaFoldDB" id="A0A2K8NRD5"/>
<organism evidence="4 5">
    <name type="scientific">Entomoplasma freundtii</name>
    <dbReference type="NCBI Taxonomy" id="74700"/>
    <lineage>
        <taxon>Bacteria</taxon>
        <taxon>Bacillati</taxon>
        <taxon>Mycoplasmatota</taxon>
        <taxon>Mollicutes</taxon>
        <taxon>Entomoplasmatales</taxon>
        <taxon>Entomoplasmataceae</taxon>
        <taxon>Entomoplasma</taxon>
    </lineage>
</organism>
<dbReference type="RefSeq" id="WP_232673605.1">
    <property type="nucleotide sequence ID" value="NZ_CP024962.1"/>
</dbReference>
<dbReference type="Gene3D" id="1.20.272.10">
    <property type="match status" value="1"/>
</dbReference>
<dbReference type="KEGG" id="efr:EFREU_v1c03660"/>
<dbReference type="CDD" id="cd00009">
    <property type="entry name" value="AAA"/>
    <property type="match status" value="1"/>
</dbReference>
<dbReference type="PANTHER" id="PTHR13779:SF7">
    <property type="entry name" value="ATPASE WRNIP1"/>
    <property type="match status" value="1"/>
</dbReference>
<dbReference type="GO" id="GO:0016887">
    <property type="term" value="F:ATP hydrolysis activity"/>
    <property type="evidence" value="ECO:0007669"/>
    <property type="project" value="InterPro"/>
</dbReference>
<keyword evidence="2" id="KW-0547">Nucleotide-binding</keyword>
<evidence type="ECO:0000256" key="1">
    <source>
        <dbReference type="ARBA" id="ARBA00008959"/>
    </source>
</evidence>
<dbReference type="InterPro" id="IPR051314">
    <property type="entry name" value="AAA_ATPase_RarA/MGS1/WRNIP1"/>
</dbReference>
<evidence type="ECO:0000256" key="3">
    <source>
        <dbReference type="ARBA" id="ARBA00022840"/>
    </source>
</evidence>
<dbReference type="EMBL" id="CP024962">
    <property type="protein sequence ID" value="ATZ16392.1"/>
    <property type="molecule type" value="Genomic_DNA"/>
</dbReference>